<name>A0ABY4JC63_9BACT</name>
<reference evidence="2 3" key="1">
    <citation type="submission" date="2022-04" db="EMBL/GenBank/DDBJ databases">
        <title>Hymenobacter sp. isolated from the air.</title>
        <authorList>
            <person name="Won M."/>
            <person name="Lee C.-M."/>
            <person name="Woen H.-Y."/>
            <person name="Kwon S.-W."/>
        </authorList>
    </citation>
    <scope>NUCLEOTIDE SEQUENCE [LARGE SCALE GENOMIC DNA]</scope>
    <source>
        <strain evidence="3">5516 S-25</strain>
    </source>
</reference>
<dbReference type="RefSeq" id="WP_247976123.1">
    <property type="nucleotide sequence ID" value="NZ_CP095848.1"/>
</dbReference>
<sequence>MHIRLLADACQRAATLAGVVAVLAAGSTPACTVQKAPSAALAVLPPPPVSPELFRTIARLDSAMFAAFNRHDAAQLQTFFAEDLEFYHDKGGLANFEQTMQGFRNLFAQNKTTGLNRQLVPGTLEVYPISNYGAVETYQHRFCHVENGKDDCGTFKNLMVWRLRDGQWKVTRVVSYGH</sequence>
<dbReference type="InterPro" id="IPR032710">
    <property type="entry name" value="NTF2-like_dom_sf"/>
</dbReference>
<feature type="domain" description="DUF4440" evidence="1">
    <location>
        <begin position="57"/>
        <end position="170"/>
    </location>
</feature>
<proteinExistence type="predicted"/>
<evidence type="ECO:0000259" key="1">
    <source>
        <dbReference type="Pfam" id="PF14534"/>
    </source>
</evidence>
<evidence type="ECO:0000313" key="3">
    <source>
        <dbReference type="Proteomes" id="UP000829647"/>
    </source>
</evidence>
<accession>A0ABY4JC63</accession>
<dbReference type="SUPFAM" id="SSF54427">
    <property type="entry name" value="NTF2-like"/>
    <property type="match status" value="1"/>
</dbReference>
<keyword evidence="3" id="KW-1185">Reference proteome</keyword>
<dbReference type="EMBL" id="CP095848">
    <property type="protein sequence ID" value="UPL50056.1"/>
    <property type="molecule type" value="Genomic_DNA"/>
</dbReference>
<dbReference type="InterPro" id="IPR027843">
    <property type="entry name" value="DUF4440"/>
</dbReference>
<dbReference type="Proteomes" id="UP000829647">
    <property type="component" value="Chromosome"/>
</dbReference>
<evidence type="ECO:0000313" key="2">
    <source>
        <dbReference type="EMBL" id="UPL50056.1"/>
    </source>
</evidence>
<organism evidence="2 3">
    <name type="scientific">Hymenobacter sublimis</name>
    <dbReference type="NCBI Taxonomy" id="2933777"/>
    <lineage>
        <taxon>Bacteria</taxon>
        <taxon>Pseudomonadati</taxon>
        <taxon>Bacteroidota</taxon>
        <taxon>Cytophagia</taxon>
        <taxon>Cytophagales</taxon>
        <taxon>Hymenobacteraceae</taxon>
        <taxon>Hymenobacter</taxon>
    </lineage>
</organism>
<dbReference type="Gene3D" id="3.10.450.50">
    <property type="match status" value="1"/>
</dbReference>
<dbReference type="Pfam" id="PF14534">
    <property type="entry name" value="DUF4440"/>
    <property type="match status" value="1"/>
</dbReference>
<gene>
    <name evidence="2" type="ORF">MWH26_03880</name>
</gene>
<protein>
    <submittedName>
        <fullName evidence="2">Nuclear transport factor 2 family protein</fullName>
    </submittedName>
</protein>